<dbReference type="SUPFAM" id="SSF49899">
    <property type="entry name" value="Concanavalin A-like lectins/glucanases"/>
    <property type="match status" value="1"/>
</dbReference>
<dbReference type="Proteomes" id="UP000469724">
    <property type="component" value="Unassembled WGS sequence"/>
</dbReference>
<organism evidence="1 2">
    <name type="scientific">Desulfolutivibrio sulfodismutans</name>
    <dbReference type="NCBI Taxonomy" id="63561"/>
    <lineage>
        <taxon>Bacteria</taxon>
        <taxon>Pseudomonadati</taxon>
        <taxon>Thermodesulfobacteriota</taxon>
        <taxon>Desulfovibrionia</taxon>
        <taxon>Desulfovibrionales</taxon>
        <taxon>Desulfovibrionaceae</taxon>
        <taxon>Desulfolutivibrio</taxon>
    </lineage>
</organism>
<protein>
    <submittedName>
        <fullName evidence="1">Uncharacterized protein</fullName>
    </submittedName>
</protein>
<evidence type="ECO:0000313" key="2">
    <source>
        <dbReference type="Proteomes" id="UP000469724"/>
    </source>
</evidence>
<dbReference type="Pfam" id="PF13385">
    <property type="entry name" value="Laminin_G_3"/>
    <property type="match status" value="1"/>
</dbReference>
<keyword evidence="2" id="KW-1185">Reference proteome</keyword>
<dbReference type="AlphaFoldDB" id="A0A7K3NKA8"/>
<dbReference type="EMBL" id="JAAGRQ010000024">
    <property type="protein sequence ID" value="NDY56634.1"/>
    <property type="molecule type" value="Genomic_DNA"/>
</dbReference>
<sequence>MMPGIAAAFVSAGSFTVAGDLTADFTAGVRVLADCGVDGTPLGVVTGSSYASPNTTVTVTLDSGSLTANLTHVWHGNDIPASLCNHAAQHMSGARDALTPANIGAMPADRRVDTVAPLYGGGNLWSNLNLGIAPADTDGQGTVELATSAEAVAGTDTARVPPISALRQAYRSWQRDDAGRFPGLILPAYNLFAPNLALPGTTAFSRASSGWVLGAAGIVKSYATNAPRYDYDTSGNLLGLRIEGAATRLNTIAAAPTAPENVTVTAQAYTISFYGTGSVVLSGAHAATVNGAGALPARVSYTFTPTAGTLTLTPSGTVQHLQVEARSFATSPILGEGSAVTRAADVATVALSGIDFNTAEGTIYCDFSFAGVSVQQRLFYVDDGTNNNVLSLFVSAGNKITMAATSSGTAIVYTEAASTIVANTMYKAAFSFKNNSYHLVVDGGSAVSDTSGAMPSSLTTLRLGHALGAIQPLYGAIRHFAYFPRALTTAQLQAMTL</sequence>
<comment type="caution">
    <text evidence="1">The sequence shown here is derived from an EMBL/GenBank/DDBJ whole genome shotgun (WGS) entry which is preliminary data.</text>
</comment>
<reference evidence="1 2" key="1">
    <citation type="submission" date="2020-02" db="EMBL/GenBank/DDBJ databases">
        <title>Comparative genomics of sulfur disproportionating microorganisms.</title>
        <authorList>
            <person name="Ward L.M."/>
            <person name="Bertran E."/>
            <person name="Johnston D.T."/>
        </authorList>
    </citation>
    <scope>NUCLEOTIDE SEQUENCE [LARGE SCALE GENOMIC DNA]</scope>
    <source>
        <strain evidence="1 2">DSM 3696</strain>
    </source>
</reference>
<dbReference type="RefSeq" id="WP_163301687.1">
    <property type="nucleotide sequence ID" value="NZ_JAAGRQ010000024.1"/>
</dbReference>
<dbReference type="InterPro" id="IPR013320">
    <property type="entry name" value="ConA-like_dom_sf"/>
</dbReference>
<dbReference type="Gene3D" id="2.60.120.200">
    <property type="match status" value="1"/>
</dbReference>
<accession>A0A7K3NKA8</accession>
<evidence type="ECO:0000313" key="1">
    <source>
        <dbReference type="EMBL" id="NDY56634.1"/>
    </source>
</evidence>
<name>A0A7K3NKA8_9BACT</name>
<gene>
    <name evidence="1" type="ORF">G3N56_07745</name>
</gene>
<proteinExistence type="predicted"/>